<keyword evidence="2" id="KW-1185">Reference proteome</keyword>
<dbReference type="RefSeq" id="WP_066544728.1">
    <property type="nucleotide sequence ID" value="NZ_MASJ01000012.1"/>
</dbReference>
<dbReference type="Proteomes" id="UP000093199">
    <property type="component" value="Unassembled WGS sequence"/>
</dbReference>
<dbReference type="InterPro" id="IPR038735">
    <property type="entry name" value="MSMEG_1276-like_NTP-PPase_dom"/>
</dbReference>
<accession>A0A1C0YEH3</accession>
<organism evidence="1 2">
    <name type="scientific">Caryophanon tenue</name>
    <dbReference type="NCBI Taxonomy" id="33978"/>
    <lineage>
        <taxon>Bacteria</taxon>
        <taxon>Bacillati</taxon>
        <taxon>Bacillota</taxon>
        <taxon>Bacilli</taxon>
        <taxon>Bacillales</taxon>
        <taxon>Caryophanaceae</taxon>
        <taxon>Caryophanon</taxon>
    </lineage>
</organism>
<evidence type="ECO:0000313" key="1">
    <source>
        <dbReference type="EMBL" id="OCS85586.1"/>
    </source>
</evidence>
<dbReference type="GO" id="GO:0016787">
    <property type="term" value="F:hydrolase activity"/>
    <property type="evidence" value="ECO:0007669"/>
    <property type="project" value="UniProtKB-KW"/>
</dbReference>
<name>A0A1C0YEH3_9BACL</name>
<sequence length="108" mass="12470">MPIYNKLVRDGILTIIEQDGLRYHAKTLEPQEHLHHIQQKLLEEVQELSATTTTKEAVEELADILELIHAALIRYETSFDELEAVRLTKKQQRGGFEQGIYLIDVEDS</sequence>
<dbReference type="STRING" id="33978.A6M13_02700"/>
<dbReference type="OrthoDB" id="9813491at2"/>
<dbReference type="EMBL" id="MASJ01000012">
    <property type="protein sequence ID" value="OCS85586.1"/>
    <property type="molecule type" value="Genomic_DNA"/>
</dbReference>
<dbReference type="SUPFAM" id="SSF101386">
    <property type="entry name" value="all-alpha NTP pyrophosphatases"/>
    <property type="match status" value="1"/>
</dbReference>
<dbReference type="AlphaFoldDB" id="A0A1C0YEH3"/>
<keyword evidence="1" id="KW-0378">Hydrolase</keyword>
<proteinExistence type="predicted"/>
<dbReference type="CDD" id="cd11532">
    <property type="entry name" value="NTP-PPase_COG4997"/>
    <property type="match status" value="1"/>
</dbReference>
<comment type="caution">
    <text evidence="1">The sequence shown here is derived from an EMBL/GenBank/DDBJ whole genome shotgun (WGS) entry which is preliminary data.</text>
</comment>
<gene>
    <name evidence="1" type="ORF">A6M13_02700</name>
</gene>
<reference evidence="1 2" key="1">
    <citation type="submission" date="2016-07" db="EMBL/GenBank/DDBJ databases">
        <title>Caryophanon tenue genome sequencing.</title>
        <authorList>
            <person name="Verma A."/>
            <person name="Pal Y."/>
            <person name="Krishnamurthi S."/>
        </authorList>
    </citation>
    <scope>NUCLEOTIDE SEQUENCE [LARGE SCALE GENOMIC DNA]</scope>
    <source>
        <strain evidence="1 2">DSM 14152</strain>
    </source>
</reference>
<evidence type="ECO:0000313" key="2">
    <source>
        <dbReference type="Proteomes" id="UP000093199"/>
    </source>
</evidence>
<protein>
    <submittedName>
        <fullName evidence="1">Phosphoribosyl-ATP pyrophosphohydrolase</fullName>
    </submittedName>
</protein>